<dbReference type="Pfam" id="PF18934">
    <property type="entry name" value="DUF5682"/>
    <property type="match status" value="1"/>
</dbReference>
<comment type="caution">
    <text evidence="3">The sequence shown here is derived from an EMBL/GenBank/DDBJ whole genome shotgun (WGS) entry which is preliminary data.</text>
</comment>
<protein>
    <submittedName>
        <fullName evidence="3">VWA domain containing CoxE-like protein</fullName>
    </submittedName>
</protein>
<dbReference type="InterPro" id="IPR002035">
    <property type="entry name" value="VWF_A"/>
</dbReference>
<dbReference type="InterPro" id="IPR008912">
    <property type="entry name" value="Uncharacterised_CoxE"/>
</dbReference>
<dbReference type="AlphaFoldDB" id="A0A4V3D7G2"/>
<accession>A0A4V3D7G2</accession>
<dbReference type="SMART" id="SM00327">
    <property type="entry name" value="VWA"/>
    <property type="match status" value="1"/>
</dbReference>
<dbReference type="InterPro" id="IPR036465">
    <property type="entry name" value="vWFA_dom_sf"/>
</dbReference>
<dbReference type="Proteomes" id="UP000295281">
    <property type="component" value="Unassembled WGS sequence"/>
</dbReference>
<dbReference type="InterPro" id="IPR050458">
    <property type="entry name" value="LolB"/>
</dbReference>
<dbReference type="Gene3D" id="3.40.50.410">
    <property type="entry name" value="von Willebrand factor, type A domain"/>
    <property type="match status" value="1"/>
</dbReference>
<feature type="region of interest" description="Disordered" evidence="1">
    <location>
        <begin position="865"/>
        <end position="888"/>
    </location>
</feature>
<evidence type="ECO:0000256" key="1">
    <source>
        <dbReference type="SAM" id="MobiDB-lite"/>
    </source>
</evidence>
<reference evidence="3 4" key="1">
    <citation type="submission" date="2019-03" db="EMBL/GenBank/DDBJ databases">
        <title>Genomic Encyclopedia of Type Strains, Phase IV (KMG-IV): sequencing the most valuable type-strain genomes for metagenomic binning, comparative biology and taxonomic classification.</title>
        <authorList>
            <person name="Goeker M."/>
        </authorList>
    </citation>
    <scope>NUCLEOTIDE SEQUENCE [LARGE SCALE GENOMIC DNA]</scope>
    <source>
        <strain evidence="3 4">DSM 46770</strain>
    </source>
</reference>
<organism evidence="3 4">
    <name type="scientific">Actinorugispora endophytica</name>
    <dbReference type="NCBI Taxonomy" id="1605990"/>
    <lineage>
        <taxon>Bacteria</taxon>
        <taxon>Bacillati</taxon>
        <taxon>Actinomycetota</taxon>
        <taxon>Actinomycetes</taxon>
        <taxon>Streptosporangiales</taxon>
        <taxon>Nocardiopsidaceae</taxon>
        <taxon>Actinorugispora</taxon>
    </lineage>
</organism>
<feature type="region of interest" description="Disordered" evidence="1">
    <location>
        <begin position="804"/>
        <end position="827"/>
    </location>
</feature>
<dbReference type="PANTHER" id="PTHR30634:SF7">
    <property type="entry name" value="VWA DOMAIN-CONTAINING PROTEIN"/>
    <property type="match status" value="1"/>
</dbReference>
<feature type="domain" description="VWFA" evidence="2">
    <location>
        <begin position="1030"/>
        <end position="1186"/>
    </location>
</feature>
<gene>
    <name evidence="3" type="ORF">EV190_12165</name>
</gene>
<evidence type="ECO:0000313" key="4">
    <source>
        <dbReference type="Proteomes" id="UP000295281"/>
    </source>
</evidence>
<dbReference type="Pfam" id="PF05762">
    <property type="entry name" value="VWA_CoxE"/>
    <property type="match status" value="1"/>
</dbReference>
<dbReference type="SUPFAM" id="SSF53300">
    <property type="entry name" value="vWA-like"/>
    <property type="match status" value="1"/>
</dbReference>
<dbReference type="InterPro" id="IPR043737">
    <property type="entry name" value="DUF5682"/>
</dbReference>
<keyword evidence="4" id="KW-1185">Reference proteome</keyword>
<evidence type="ECO:0000313" key="3">
    <source>
        <dbReference type="EMBL" id="TDQ47597.1"/>
    </source>
</evidence>
<feature type="compositionally biased region" description="Pro residues" evidence="1">
    <location>
        <begin position="810"/>
        <end position="820"/>
    </location>
</feature>
<sequence length="1194" mass="123212">MSIALEDATEALPEALAACAGPHLIGVRHHSPVLAAAMPALLEAADPDAVLIELPLEAGPWLEWLGHPDTVAPVALVLGDPEHGGHGYYPFADFSPELAAARWARANGVPVHAIDLPAAVAATAPDPADHGRGAPGLNGALLRATGTADTEELWDRLVEARSYGAEPERVRRAALALGWAHRADALERGRVGARDRAREAWMRRRVEEIGAARPAAVVGSFHAAALLPGRDRAELVRHLRGEAPEALPATADVAVPEAGARPGRGITTALIPYTFELLDSRSGYPAGIRDPEWQQDVYEAGGDPDGVERAAVRRLSAIGGHLRADGHVCGVPDVTAAYRMARDLAALRGLPAPGRRELVEGLTSALAQGEPLGRARAIAGAAHTELVGSRRGAPAPGAPASGLATHVAALLADLGLPGPDSAGGGKEIRLDPLRARRDRERHVALNRLCAAGVAYAEQRAGENASGGETLGRFWTVRWSPGSAATLELASCYGTTLEQVARGRIGARLREAGRTGDGGGLTPAAAGALLTDAAECALADLATELGERVEAEVLPRAGLADAIALHDRVQRVVAGQVPGMSSPPESLSRLRTRLAETAIASVPGMSGSTDPADATALLQVVRLVQAQAALKGAVGAERLLWHLDALSREGGPLAQGAAASALLLLGELDSDAMAARLVGWLDLASPPAGDGAPSGGGGTALALRLAGALAVAAPVIESDPGVLDALSERVEGWTDAVFLNRLPALRDGFETLSAAARARFLASVTERLGEAGGDLAVDPALAVALARADAGARAAVDALLPGLLDHGAPDEPVPGPEPARPGPRGADSAIGAADRWRLILGRPPEDDGGGGLAGRAAAALDELYGRGHGEGSQASGGRRGGTGRPEPATREWADELQALFGTRVREEVLGRAAGRGRSDVLDHLDPAEVTASVDLLERVLSLAGALPEARLARLRPLVDRIIRQLVAQLARRLRPALSGLSVPRPTRRPGGRLDLGRTVRANLRTVRPGADGPLLIPEQPVFTTRARRSADWHVHVVVDVSGSMERSTIYAALVAAVLHGLPALSVSFTTFSTKVVDLTDRVADPLSLLLEVSVGGGTDIGAGLAHTRAKVRVPGRTIVALITDFEEGGRLGRTLAEVRALAGSGAHLLGLAALDDAGKPVYNKAIAGQFVAAGMPVAALSPEELAAWIGEKVRG</sequence>
<proteinExistence type="predicted"/>
<evidence type="ECO:0000259" key="2">
    <source>
        <dbReference type="SMART" id="SM00327"/>
    </source>
</evidence>
<dbReference type="PANTHER" id="PTHR30634">
    <property type="entry name" value="OUTER MEMBRANE LOLAB LIPOPROTEIN INSERTION APPARATUS"/>
    <property type="match status" value="1"/>
</dbReference>
<dbReference type="RefSeq" id="WP_243742672.1">
    <property type="nucleotide sequence ID" value="NZ_SNYN01000021.1"/>
</dbReference>
<name>A0A4V3D7G2_9ACTN</name>
<dbReference type="EMBL" id="SNYN01000021">
    <property type="protein sequence ID" value="TDQ47597.1"/>
    <property type="molecule type" value="Genomic_DNA"/>
</dbReference>